<accession>Q2SMP6</accession>
<dbReference type="HOGENOM" id="CLU_052640_0_0_6"/>
<dbReference type="SUPFAM" id="SSF50998">
    <property type="entry name" value="Quinoprotein alcohol dehydrogenase-like"/>
    <property type="match status" value="1"/>
</dbReference>
<dbReference type="Gene3D" id="2.130.10.10">
    <property type="entry name" value="YVTN repeat-like/Quinoprotein amine dehydrogenase"/>
    <property type="match status" value="1"/>
</dbReference>
<organism evidence="1 2">
    <name type="scientific">Hahella chejuensis (strain KCTC 2396)</name>
    <dbReference type="NCBI Taxonomy" id="349521"/>
    <lineage>
        <taxon>Bacteria</taxon>
        <taxon>Pseudomonadati</taxon>
        <taxon>Pseudomonadota</taxon>
        <taxon>Gammaproteobacteria</taxon>
        <taxon>Oceanospirillales</taxon>
        <taxon>Hahellaceae</taxon>
        <taxon>Hahella</taxon>
    </lineage>
</organism>
<dbReference type="InterPro" id="IPR015943">
    <property type="entry name" value="WD40/YVTN_repeat-like_dom_sf"/>
</dbReference>
<dbReference type="KEGG" id="hch:HCH_01205"/>
<gene>
    <name evidence="1" type="ordered locus">HCH_01205</name>
</gene>
<proteinExistence type="predicted"/>
<evidence type="ECO:0000313" key="2">
    <source>
        <dbReference type="Proteomes" id="UP000000238"/>
    </source>
</evidence>
<dbReference type="Proteomes" id="UP000000238">
    <property type="component" value="Chromosome"/>
</dbReference>
<sequence length="432" mass="48953">MTTQHCSHANPHICVCPHVFDKSVQNGVKRFIGVGEQAEYLCSECAKAESFNRCYWCDDCFAAADADCYWSIAGMLEIKREPKEFHFTRREIHLDLLSKRRLLALEPLKSHPTDAMLFTDDGGLWRVNLQNGESVQVATLPVEQIHPAGAITLKISPDNQFLAITSLLYRHADEGSSNKGLVLNLSSGEVLMQLDAGDYHMEEADFPVAFFEHDGKTLLVRATDWNQLDIFDPRTGECLTQRHSDTPPEHDEDATFMSEWSGALAISPNGQRIATIGWVWHPVGVAYSWDLQHWLNHNAWEPDIGESKVMYASWDYFWSSPFFWIDEDRICIWGCQDLHTDYDVPLASAAIFDAKSGDQIKWFAGPTMNAFYYDQYLFSTTEKGDAITIWDLESGALLYEYPCDLPVNYLPGSREFVCNEGDGVLGLYGWSL</sequence>
<reference evidence="1 2" key="1">
    <citation type="journal article" date="2005" name="Nucleic Acids Res.">
        <title>Genomic blueprint of Hahella chejuensis, a marine microbe producing an algicidal agent.</title>
        <authorList>
            <person name="Jeong H."/>
            <person name="Yim J.H."/>
            <person name="Lee C."/>
            <person name="Choi S.-H."/>
            <person name="Park Y.K."/>
            <person name="Yoon S.H."/>
            <person name="Hur C.-G."/>
            <person name="Kang H.-Y."/>
            <person name="Kim D."/>
            <person name="Lee H.H."/>
            <person name="Park K.H."/>
            <person name="Park S.-H."/>
            <person name="Park H.-S."/>
            <person name="Lee H.K."/>
            <person name="Oh T.K."/>
            <person name="Kim J.F."/>
        </authorList>
    </citation>
    <scope>NUCLEOTIDE SEQUENCE [LARGE SCALE GENOMIC DNA]</scope>
    <source>
        <strain evidence="1 2">KCTC 2396</strain>
    </source>
</reference>
<dbReference type="RefSeq" id="WP_011395151.1">
    <property type="nucleotide sequence ID" value="NC_007645.1"/>
</dbReference>
<evidence type="ECO:0000313" key="1">
    <source>
        <dbReference type="EMBL" id="ABC28078.1"/>
    </source>
</evidence>
<dbReference type="InterPro" id="IPR011047">
    <property type="entry name" value="Quinoprotein_ADH-like_sf"/>
</dbReference>
<keyword evidence="2" id="KW-1185">Reference proteome</keyword>
<dbReference type="AlphaFoldDB" id="Q2SMP6"/>
<dbReference type="eggNOG" id="ENOG5032U0A">
    <property type="taxonomic scope" value="Bacteria"/>
</dbReference>
<name>Q2SMP6_HAHCH</name>
<evidence type="ECO:0008006" key="3">
    <source>
        <dbReference type="Google" id="ProtNLM"/>
    </source>
</evidence>
<dbReference type="OrthoDB" id="9765809at2"/>
<protein>
    <recommendedName>
        <fullName evidence="3">WD40 repeat domain-containing protein</fullName>
    </recommendedName>
</protein>
<dbReference type="EMBL" id="CP000155">
    <property type="protein sequence ID" value="ABC28078.1"/>
    <property type="molecule type" value="Genomic_DNA"/>
</dbReference>